<name>A0A2A4FPD1_9SPHN</name>
<evidence type="ECO:0000313" key="3">
    <source>
        <dbReference type="EMBL" id="PCE40263.1"/>
    </source>
</evidence>
<dbReference type="EMBL" id="NWUF01000031">
    <property type="protein sequence ID" value="PCE40263.1"/>
    <property type="molecule type" value="Genomic_DNA"/>
</dbReference>
<accession>A0A2A4FPD1</accession>
<sequence>MTVPDLTEVAEAAWDEARRCLPVIRRLAESPNRSRAEVVAAGAELGYGPTHIYNLIRSYVADPRLTSLLPSKRGRAFGYSKLDNEIEAIVSEVIDSLYLTRQKPKIVDLVAEVQRRCIARGLNAPGRKGITARLRARPARDVVAKREGRKVARDRYAPAVGSLEAHWPLSLIQIDHTLVDVIVVDSETRAPIQRPWLTLAIDVCTRCVAGFHLSLEPPSATSVAMCLAHAALGKETWLATRDIDAVWPVRGVPERLHLDNAKEFRSEALKRGCEQYGIAIDHRPVRTPHYGGHIERLIGTMMGKVHLLPGTTFSNIREKGDLNPEKSAAMTLDEVERWLGHAIAGVYHRDLHRGIGTTPLAAWQRGIAGDGRTLGRGEPTAVADPRRFLIDFLPIERRLVRREGVSLHSIHYWADVLATWVGHPERMIVRYDPRDLSRIHLLGPDGTYYDLGYRDLRRPPISLWEHRLALKRLRDEGRAQVDEAAIFRTIEIMRGIADEAVRASKTARRQRERRLRVIQGGANTPAADPADDGSQAPTETEPLLDGTLPPDNMLPFEEWS</sequence>
<dbReference type="OrthoDB" id="5287589at2"/>
<dbReference type="SUPFAM" id="SSF53098">
    <property type="entry name" value="Ribonuclease H-like"/>
    <property type="match status" value="1"/>
</dbReference>
<keyword evidence="4" id="KW-1185">Reference proteome</keyword>
<dbReference type="GO" id="GO:0003676">
    <property type="term" value="F:nucleic acid binding"/>
    <property type="evidence" value="ECO:0007669"/>
    <property type="project" value="InterPro"/>
</dbReference>
<dbReference type="Gene3D" id="3.30.420.10">
    <property type="entry name" value="Ribonuclease H-like superfamily/Ribonuclease H"/>
    <property type="match status" value="1"/>
</dbReference>
<evidence type="ECO:0000313" key="4">
    <source>
        <dbReference type="Proteomes" id="UP000218934"/>
    </source>
</evidence>
<protein>
    <submittedName>
        <fullName evidence="3">Integrase</fullName>
    </submittedName>
</protein>
<dbReference type="RefSeq" id="WP_066970322.1">
    <property type="nucleotide sequence ID" value="NZ_CP023449.1"/>
</dbReference>
<feature type="domain" description="Integrase catalytic" evidence="2">
    <location>
        <begin position="164"/>
        <end position="367"/>
    </location>
</feature>
<dbReference type="KEGG" id="rdi:CMV14_25565"/>
<feature type="compositionally biased region" description="Basic residues" evidence="1">
    <location>
        <begin position="505"/>
        <end position="516"/>
    </location>
</feature>
<organism evidence="3 4">
    <name type="scientific">Rhizorhabdus dicambivorans</name>
    <dbReference type="NCBI Taxonomy" id="1850238"/>
    <lineage>
        <taxon>Bacteria</taxon>
        <taxon>Pseudomonadati</taxon>
        <taxon>Pseudomonadota</taxon>
        <taxon>Alphaproteobacteria</taxon>
        <taxon>Sphingomonadales</taxon>
        <taxon>Sphingomonadaceae</taxon>
        <taxon>Rhizorhabdus</taxon>
    </lineage>
</organism>
<dbReference type="InterPro" id="IPR015378">
    <property type="entry name" value="Transposase-like_Mu_C"/>
</dbReference>
<gene>
    <name evidence="3" type="ORF">COO09_21055</name>
</gene>
<dbReference type="InterPro" id="IPR036397">
    <property type="entry name" value="RNaseH_sf"/>
</dbReference>
<dbReference type="PROSITE" id="PS50994">
    <property type="entry name" value="INTEGRASE"/>
    <property type="match status" value="1"/>
</dbReference>
<dbReference type="AlphaFoldDB" id="A0A2A4FPD1"/>
<dbReference type="InterPro" id="IPR001584">
    <property type="entry name" value="Integrase_cat-core"/>
</dbReference>
<reference evidence="3 4" key="1">
    <citation type="submission" date="2017-09" db="EMBL/GenBank/DDBJ databases">
        <title>The Catabolism of 3,6-Dichlorosalicylic acid is Initiated by the Cytochrome P450 Monooxygenase DsmABC in Rhizorhabdus dicambivorans Ndbn-20.</title>
        <authorList>
            <person name="Na L."/>
        </authorList>
    </citation>
    <scope>NUCLEOTIDE SEQUENCE [LARGE SCALE GENOMIC DNA]</scope>
    <source>
        <strain evidence="3 4">Ndbn-20m</strain>
    </source>
</reference>
<dbReference type="KEGG" id="rdi:CMV14_12835"/>
<dbReference type="InterPro" id="IPR009004">
    <property type="entry name" value="Transposase_Mu_C"/>
</dbReference>
<dbReference type="Proteomes" id="UP000218934">
    <property type="component" value="Unassembled WGS sequence"/>
</dbReference>
<dbReference type="GO" id="GO:0015074">
    <property type="term" value="P:DNA integration"/>
    <property type="evidence" value="ECO:0007669"/>
    <property type="project" value="InterPro"/>
</dbReference>
<feature type="region of interest" description="Disordered" evidence="1">
    <location>
        <begin position="504"/>
        <end position="560"/>
    </location>
</feature>
<dbReference type="SUPFAM" id="SSF50610">
    <property type="entry name" value="mu transposase, C-terminal domain"/>
    <property type="match status" value="1"/>
</dbReference>
<proteinExistence type="predicted"/>
<comment type="caution">
    <text evidence="3">The sequence shown here is derived from an EMBL/GenBank/DDBJ whole genome shotgun (WGS) entry which is preliminary data.</text>
</comment>
<dbReference type="InterPro" id="IPR012337">
    <property type="entry name" value="RNaseH-like_sf"/>
</dbReference>
<evidence type="ECO:0000256" key="1">
    <source>
        <dbReference type="SAM" id="MobiDB-lite"/>
    </source>
</evidence>
<evidence type="ECO:0000259" key="2">
    <source>
        <dbReference type="PROSITE" id="PS50994"/>
    </source>
</evidence>
<dbReference type="Pfam" id="PF09299">
    <property type="entry name" value="Mu-transpos_C"/>
    <property type="match status" value="1"/>
</dbReference>